<protein>
    <recommendedName>
        <fullName evidence="4">Integral membrane protein</fullName>
    </recommendedName>
</protein>
<keyword evidence="1" id="KW-0812">Transmembrane</keyword>
<dbReference type="EMBL" id="BAAARJ010000018">
    <property type="protein sequence ID" value="GAA2629766.1"/>
    <property type="molecule type" value="Genomic_DNA"/>
</dbReference>
<comment type="caution">
    <text evidence="2">The sequence shown here is derived from an EMBL/GenBank/DDBJ whole genome shotgun (WGS) entry which is preliminary data.</text>
</comment>
<keyword evidence="1" id="KW-0472">Membrane</keyword>
<reference evidence="2 3" key="1">
    <citation type="journal article" date="2019" name="Int. J. Syst. Evol. Microbiol.">
        <title>The Global Catalogue of Microorganisms (GCM) 10K type strain sequencing project: providing services to taxonomists for standard genome sequencing and annotation.</title>
        <authorList>
            <consortium name="The Broad Institute Genomics Platform"/>
            <consortium name="The Broad Institute Genome Sequencing Center for Infectious Disease"/>
            <person name="Wu L."/>
            <person name="Ma J."/>
        </authorList>
    </citation>
    <scope>NUCLEOTIDE SEQUENCE [LARGE SCALE GENOMIC DNA]</scope>
    <source>
        <strain evidence="2 3">JCM 16373</strain>
    </source>
</reference>
<evidence type="ECO:0000256" key="1">
    <source>
        <dbReference type="SAM" id="Phobius"/>
    </source>
</evidence>
<sequence>MLDLYVAAGAALVFAVWLRFQFYVLVGDGLMIAGVLFVLYLLVQAQLG</sequence>
<evidence type="ECO:0000313" key="3">
    <source>
        <dbReference type="Proteomes" id="UP001501447"/>
    </source>
</evidence>
<dbReference type="RefSeq" id="WP_344568906.1">
    <property type="nucleotide sequence ID" value="NZ_BAAARJ010000018.1"/>
</dbReference>
<feature type="transmembrane region" description="Helical" evidence="1">
    <location>
        <begin position="20"/>
        <end position="43"/>
    </location>
</feature>
<keyword evidence="3" id="KW-1185">Reference proteome</keyword>
<name>A0ABN3QLN5_9ACTN</name>
<keyword evidence="1" id="KW-1133">Transmembrane helix</keyword>
<evidence type="ECO:0008006" key="4">
    <source>
        <dbReference type="Google" id="ProtNLM"/>
    </source>
</evidence>
<gene>
    <name evidence="2" type="ORF">GCM10009863_51450</name>
</gene>
<proteinExistence type="predicted"/>
<accession>A0ABN3QLN5</accession>
<dbReference type="Proteomes" id="UP001501447">
    <property type="component" value="Unassembled WGS sequence"/>
</dbReference>
<evidence type="ECO:0000313" key="2">
    <source>
        <dbReference type="EMBL" id="GAA2629766.1"/>
    </source>
</evidence>
<organism evidence="2 3">
    <name type="scientific">Streptomyces axinellae</name>
    <dbReference type="NCBI Taxonomy" id="552788"/>
    <lineage>
        <taxon>Bacteria</taxon>
        <taxon>Bacillati</taxon>
        <taxon>Actinomycetota</taxon>
        <taxon>Actinomycetes</taxon>
        <taxon>Kitasatosporales</taxon>
        <taxon>Streptomycetaceae</taxon>
        <taxon>Streptomyces</taxon>
    </lineage>
</organism>